<gene>
    <name evidence="1" type="ORF">CPRO_04670</name>
    <name evidence="2" type="ORF">SAMN02745151_01850</name>
</gene>
<dbReference type="Proteomes" id="UP000068026">
    <property type="component" value="Chromosome"/>
</dbReference>
<dbReference type="Proteomes" id="UP000184204">
    <property type="component" value="Unassembled WGS sequence"/>
</dbReference>
<dbReference type="EMBL" id="CP014223">
    <property type="protein sequence ID" value="AMJ40076.1"/>
    <property type="molecule type" value="Genomic_DNA"/>
</dbReference>
<evidence type="ECO:0000313" key="4">
    <source>
        <dbReference type="Proteomes" id="UP000184204"/>
    </source>
</evidence>
<dbReference type="AlphaFoldDB" id="A0A120MK38"/>
<reference evidence="2" key="4">
    <citation type="submission" date="2016-11" db="EMBL/GenBank/DDBJ databases">
        <authorList>
            <person name="Varghese N."/>
            <person name="Submissions S."/>
        </authorList>
    </citation>
    <scope>NUCLEOTIDE SEQUENCE</scope>
    <source>
        <strain evidence="2">DSM 1682</strain>
    </source>
</reference>
<dbReference type="EMBL" id="FQUA01000007">
    <property type="protein sequence ID" value="SHE80060.1"/>
    <property type="molecule type" value="Genomic_DNA"/>
</dbReference>
<dbReference type="RefSeq" id="WP_200777670.1">
    <property type="nucleotide sequence ID" value="NZ_CP014223.1"/>
</dbReference>
<keyword evidence="3" id="KW-1185">Reference proteome</keyword>
<evidence type="ECO:0000313" key="1">
    <source>
        <dbReference type="EMBL" id="AMJ40076.1"/>
    </source>
</evidence>
<sequence length="57" mass="6817">MQKYNDMYDLFQNDKNAKQYFDKLPDYVREQISTRANGVCSMENLKDYAENLLRGDD</sequence>
<protein>
    <recommendedName>
        <fullName evidence="5">Antitoxin</fullName>
    </recommendedName>
</protein>
<reference evidence="3" key="2">
    <citation type="submission" date="2016-01" db="EMBL/GenBank/DDBJ databases">
        <authorList>
            <person name="Poehlein A."/>
            <person name="Schlien K."/>
            <person name="Gottschalk G."/>
            <person name="Buckel W."/>
            <person name="Daniel R."/>
        </authorList>
    </citation>
    <scope>NUCLEOTIDE SEQUENCE [LARGE SCALE GENOMIC DNA]</scope>
    <source>
        <strain evidence="3">X2</strain>
    </source>
</reference>
<evidence type="ECO:0008006" key="5">
    <source>
        <dbReference type="Google" id="ProtNLM"/>
    </source>
</evidence>
<organism evidence="2 4">
    <name type="scientific">Anaerotignum propionicum DSM 1682</name>
    <dbReference type="NCBI Taxonomy" id="991789"/>
    <lineage>
        <taxon>Bacteria</taxon>
        <taxon>Bacillati</taxon>
        <taxon>Bacillota</taxon>
        <taxon>Clostridia</taxon>
        <taxon>Lachnospirales</taxon>
        <taxon>Anaerotignaceae</taxon>
        <taxon>Anaerotignum</taxon>
    </lineage>
</organism>
<evidence type="ECO:0000313" key="3">
    <source>
        <dbReference type="Proteomes" id="UP000068026"/>
    </source>
</evidence>
<dbReference type="KEGG" id="cpro:CPRO_04670"/>
<reference evidence="4" key="3">
    <citation type="submission" date="2016-11" db="EMBL/GenBank/DDBJ databases">
        <authorList>
            <person name="Jaros S."/>
            <person name="Januszkiewicz K."/>
            <person name="Wedrychowicz H."/>
        </authorList>
    </citation>
    <scope>NUCLEOTIDE SEQUENCE [LARGE SCALE GENOMIC DNA]</scope>
    <source>
        <strain evidence="4">DSM 1682</strain>
    </source>
</reference>
<accession>A0A120MK38</accession>
<evidence type="ECO:0000313" key="2">
    <source>
        <dbReference type="EMBL" id="SHE80060.1"/>
    </source>
</evidence>
<reference evidence="1 3" key="1">
    <citation type="journal article" date="2016" name="Genome Announc.">
        <title>Complete Genome Sequence of the Amino Acid-Fermenting Clostridium propionicum X2 (DSM 1682).</title>
        <authorList>
            <person name="Poehlein A."/>
            <person name="Schlien K."/>
            <person name="Chowdhury N.P."/>
            <person name="Gottschalk G."/>
            <person name="Buckel W."/>
            <person name="Daniel R."/>
        </authorList>
    </citation>
    <scope>NUCLEOTIDE SEQUENCE [LARGE SCALE GENOMIC DNA]</scope>
    <source>
        <strain evidence="1 3">X2</strain>
    </source>
</reference>
<proteinExistence type="predicted"/>
<name>A0A120MK38_ANAPI</name>